<protein>
    <recommendedName>
        <fullName evidence="5">Secreted protein</fullName>
    </recommendedName>
</protein>
<reference evidence="4" key="1">
    <citation type="journal article" date="2019" name="Int. J. Syst. Evol. Microbiol.">
        <title>The Global Catalogue of Microorganisms (GCM) 10K type strain sequencing project: providing services to taxonomists for standard genome sequencing and annotation.</title>
        <authorList>
            <consortium name="The Broad Institute Genomics Platform"/>
            <consortium name="The Broad Institute Genome Sequencing Center for Infectious Disease"/>
            <person name="Wu L."/>
            <person name="Ma J."/>
        </authorList>
    </citation>
    <scope>NUCLEOTIDE SEQUENCE [LARGE SCALE GENOMIC DNA]</scope>
    <source>
        <strain evidence="4">CGMCC 4.7289</strain>
    </source>
</reference>
<dbReference type="EMBL" id="JBHSAY010000008">
    <property type="protein sequence ID" value="MFC4131827.1"/>
    <property type="molecule type" value="Genomic_DNA"/>
</dbReference>
<gene>
    <name evidence="3" type="ORF">ACFOZ4_14555</name>
</gene>
<evidence type="ECO:0000256" key="2">
    <source>
        <dbReference type="SAM" id="SignalP"/>
    </source>
</evidence>
<comment type="caution">
    <text evidence="3">The sequence shown here is derived from an EMBL/GenBank/DDBJ whole genome shotgun (WGS) entry which is preliminary data.</text>
</comment>
<evidence type="ECO:0008006" key="5">
    <source>
        <dbReference type="Google" id="ProtNLM"/>
    </source>
</evidence>
<proteinExistence type="predicted"/>
<evidence type="ECO:0000256" key="1">
    <source>
        <dbReference type="SAM" id="MobiDB-lite"/>
    </source>
</evidence>
<organism evidence="3 4">
    <name type="scientific">Hamadaea flava</name>
    <dbReference type="NCBI Taxonomy" id="1742688"/>
    <lineage>
        <taxon>Bacteria</taxon>
        <taxon>Bacillati</taxon>
        <taxon>Actinomycetota</taxon>
        <taxon>Actinomycetes</taxon>
        <taxon>Micromonosporales</taxon>
        <taxon>Micromonosporaceae</taxon>
        <taxon>Hamadaea</taxon>
    </lineage>
</organism>
<sequence length="185" mass="19870">MPDEPDLMKEESTVKLTRVLAVLAMVFAGLAGPATAQATEPAPGGTPDPATLRYICALFAGEYHETDPLTYACQIGDEEILCAVAREEAGKDPGGRDAEEPPAVRCGYEVSARMWPSPLRDRCDMAGGTWNQDPRAIVGACEFKDIRVFVLCPDEPWPSDSTVCSIGSDQPMSVVEPEPSRSPDV</sequence>
<feature type="signal peptide" evidence="2">
    <location>
        <begin position="1"/>
        <end position="38"/>
    </location>
</feature>
<keyword evidence="4" id="KW-1185">Reference proteome</keyword>
<name>A0ABV8LLH9_9ACTN</name>
<dbReference type="Proteomes" id="UP001595816">
    <property type="component" value="Unassembled WGS sequence"/>
</dbReference>
<keyword evidence="2" id="KW-0732">Signal</keyword>
<feature type="chain" id="PRO_5045219875" description="Secreted protein" evidence="2">
    <location>
        <begin position="39"/>
        <end position="185"/>
    </location>
</feature>
<accession>A0ABV8LLH9</accession>
<feature type="region of interest" description="Disordered" evidence="1">
    <location>
        <begin position="164"/>
        <end position="185"/>
    </location>
</feature>
<evidence type="ECO:0000313" key="4">
    <source>
        <dbReference type="Proteomes" id="UP001595816"/>
    </source>
</evidence>
<dbReference type="RefSeq" id="WP_253763381.1">
    <property type="nucleotide sequence ID" value="NZ_JAMZDZ010000001.1"/>
</dbReference>
<evidence type="ECO:0000313" key="3">
    <source>
        <dbReference type="EMBL" id="MFC4131827.1"/>
    </source>
</evidence>